<dbReference type="OrthoDB" id="9762420at2"/>
<dbReference type="InterPro" id="IPR006533">
    <property type="entry name" value="T6SS_Vgr_RhsGE"/>
</dbReference>
<protein>
    <submittedName>
        <fullName evidence="6">Rhs element Vgr protein</fullName>
    </submittedName>
</protein>
<dbReference type="EMBL" id="MTZV01000004">
    <property type="protein sequence ID" value="PCE26093.1"/>
    <property type="molecule type" value="Genomic_DNA"/>
</dbReference>
<accession>A0A2A4EWU9</accession>
<evidence type="ECO:0000313" key="6">
    <source>
        <dbReference type="EMBL" id="PCE26093.1"/>
    </source>
</evidence>
<dbReference type="NCBIfam" id="TIGR01646">
    <property type="entry name" value="vgr_GE"/>
    <property type="match status" value="1"/>
</dbReference>
<dbReference type="NCBIfam" id="TIGR03361">
    <property type="entry name" value="VI_Rhs_Vgr"/>
    <property type="match status" value="1"/>
</dbReference>
<feature type="region of interest" description="Disordered" evidence="2">
    <location>
        <begin position="245"/>
        <end position="266"/>
    </location>
</feature>
<evidence type="ECO:0000259" key="5">
    <source>
        <dbReference type="Pfam" id="PF13296"/>
    </source>
</evidence>
<feature type="domain" description="Putative type VI secretion system Rhs element associated Vgr" evidence="5">
    <location>
        <begin position="524"/>
        <end position="619"/>
    </location>
</feature>
<feature type="domain" description="Gp5/Type VI secretion system Vgr protein OB-fold" evidence="3">
    <location>
        <begin position="436"/>
        <end position="504"/>
    </location>
</feature>
<feature type="domain" description="DUF2345" evidence="4">
    <location>
        <begin position="668"/>
        <end position="817"/>
    </location>
</feature>
<feature type="compositionally biased region" description="Low complexity" evidence="2">
    <location>
        <begin position="908"/>
        <end position="918"/>
    </location>
</feature>
<dbReference type="SUPFAM" id="SSF69255">
    <property type="entry name" value="gp5 N-terminal domain-like"/>
    <property type="match status" value="1"/>
</dbReference>
<dbReference type="Gene3D" id="2.40.50.230">
    <property type="entry name" value="Gp5 N-terminal domain"/>
    <property type="match status" value="1"/>
</dbReference>
<dbReference type="Pfam" id="PF10106">
    <property type="entry name" value="DUF2345"/>
    <property type="match status" value="1"/>
</dbReference>
<dbReference type="Pfam" id="PF13296">
    <property type="entry name" value="T6SS_Vgr"/>
    <property type="match status" value="1"/>
</dbReference>
<dbReference type="InterPro" id="IPR028244">
    <property type="entry name" value="T6SS_Rhs_Vgr_dom"/>
</dbReference>
<dbReference type="SUPFAM" id="SSF69349">
    <property type="entry name" value="Phage fibre proteins"/>
    <property type="match status" value="1"/>
</dbReference>
<evidence type="ECO:0000256" key="2">
    <source>
        <dbReference type="SAM" id="MobiDB-lite"/>
    </source>
</evidence>
<name>A0A2A4EWU9_9BURK</name>
<dbReference type="InterPro" id="IPR017847">
    <property type="entry name" value="T6SS_RhsGE_Vgr_subset"/>
</dbReference>
<reference evidence="6 7" key="1">
    <citation type="submission" date="2017-01" db="EMBL/GenBank/DDBJ databases">
        <title>Whole-Genome Shotgun Sequencing of Two beta-Proteobacterial Species in Search of the Bulgecin Biosynthetic Cluster.</title>
        <authorList>
            <person name="Horsman M.E."/>
            <person name="Marous D.R."/>
            <person name="Li R."/>
            <person name="Oliver R.A."/>
            <person name="Byun B."/>
            <person name="Emrich S.J."/>
            <person name="Boggess B."/>
            <person name="Townsend C.A."/>
            <person name="Mobashery S."/>
        </authorList>
    </citation>
    <scope>NUCLEOTIDE SEQUENCE [LARGE SCALE GENOMIC DNA]</scope>
    <source>
        <strain evidence="6 7">ATCC 31363</strain>
    </source>
</reference>
<organism evidence="6 7">
    <name type="scientific">Paraburkholderia acidicola</name>
    <dbReference type="NCBI Taxonomy" id="1912599"/>
    <lineage>
        <taxon>Bacteria</taxon>
        <taxon>Pseudomonadati</taxon>
        <taxon>Pseudomonadota</taxon>
        <taxon>Betaproteobacteria</taxon>
        <taxon>Burkholderiales</taxon>
        <taxon>Burkholderiaceae</taxon>
        <taxon>Paraburkholderia</taxon>
    </lineage>
</organism>
<dbReference type="InterPro" id="IPR018769">
    <property type="entry name" value="VgrG2_DUF2345"/>
</dbReference>
<dbReference type="Gene3D" id="4.10.220.110">
    <property type="match status" value="1"/>
</dbReference>
<evidence type="ECO:0000256" key="1">
    <source>
        <dbReference type="ARBA" id="ARBA00005558"/>
    </source>
</evidence>
<proteinExistence type="inferred from homology"/>
<dbReference type="RefSeq" id="WP_096721821.1">
    <property type="nucleotide sequence ID" value="NZ_MTZV01000004.1"/>
</dbReference>
<evidence type="ECO:0000259" key="4">
    <source>
        <dbReference type="Pfam" id="PF10106"/>
    </source>
</evidence>
<dbReference type="Pfam" id="PF04717">
    <property type="entry name" value="Phage_base_V"/>
    <property type="match status" value="1"/>
</dbReference>
<comment type="caution">
    <text evidence="6">The sequence shown here is derived from an EMBL/GenBank/DDBJ whole genome shotgun (WGS) entry which is preliminary data.</text>
</comment>
<dbReference type="InterPro" id="IPR006531">
    <property type="entry name" value="Gp5/Vgr_OB"/>
</dbReference>
<dbReference type="Proteomes" id="UP000218022">
    <property type="component" value="Unassembled WGS sequence"/>
</dbReference>
<dbReference type="InterPro" id="IPR037026">
    <property type="entry name" value="Vgr_OB-fold_dom_sf"/>
</dbReference>
<dbReference type="AlphaFoldDB" id="A0A2A4EWU9"/>
<evidence type="ECO:0000313" key="7">
    <source>
        <dbReference type="Proteomes" id="UP000218022"/>
    </source>
</evidence>
<dbReference type="SUPFAM" id="SSF69279">
    <property type="entry name" value="Phage tail proteins"/>
    <property type="match status" value="2"/>
</dbReference>
<dbReference type="Pfam" id="PF05954">
    <property type="entry name" value="Phage_GPD"/>
    <property type="match status" value="1"/>
</dbReference>
<dbReference type="Gene3D" id="2.30.110.50">
    <property type="match status" value="1"/>
</dbReference>
<sequence>MGAQNIIGAITGGLSQQDRLLKLDTPAGNNVLLPHRVTGRSRIGRDFLFTLDCVSKSGDVQLKTLIAQPVTLWIQQTDSSYLPHHGYVHMARRLGSDGTLTTYQLAFSSWMHFLKFRRDQRHWQDEPADQIISDVFNQHPQAQGMFRFALSKPLPARSYSRQDETDWNFVHRLLETEGLYGVWQQAADGKSHTLTITDRLETLEPLTPETLDFYRAGTDSEANALTQWSGSRTLQSATLSTRTFDYKNPSTPVNPKATSVPTMGNQGTLPAQAEVYEYTGGYTYPEQARGDHLSKIRMEEWESQAKRFHGAGGVRAIDAGRRFTITGHPVHDEDADSQREFASIEVEWIIENNLPLSGHEASFPHSLRGEVAQARSDGPGKLFSVPHADGSTGYYRVSVEAQRTTVPYRSPFEHHKPKAKLETAIVAGPKGQEAYTDDLNRIKVLFIWDRVNQGDERASCWVRVAQSDTGSGYGGVHMPRAGEELLIGHVGDDIDRPIALHRVYNGAAKPQWHSNSLLSGYRSKEFSGAGFNQMVMDDATGQNRVQLYSSNTNAQLHLGYLIDQTGNTRGNFLGSGFDLSSEAYGALRAGQGLYVSTHPIASQQLDARAASNQLVGSEGVLEASSQASEASQAESLKEGHDALKSFTDATQYSATGATSNGGNTAGGGTGNANAFKEPVMLFAAPAGIALSTQKSAHVASLEHINLVSGQSVHIATGKSLIASIGQKLSLFVQNAGMKFFAAKGKIQIQAQSDNVELTAQKSMILQSATEKITIAADQGILLTSGGGYIRIAGGNIEIHTPGKVDVKGAQHAFSGPASMGYPLPSPRSDQPGQLELLHKYANGEPFKGAPFSVLDANGSVLRKGALDANGHTVVSGLPVGAVQVQFGEDPRNQYDQSSVFKNTPWPAQPAQPGGSAQASALSQLGGLLPSAAGAAGAGGAGGGLAGALSGASKLAGMAGAVGAGGGLGSALSSASKLAGVAGQATQGAAGLGQALSGQAMGLAQGALGHVLPAGASAALSQASQLGAAAKQIGSLAQAARGAVPALTSL</sequence>
<comment type="similarity">
    <text evidence="1">Belongs to the VgrG protein family.</text>
</comment>
<dbReference type="Gene3D" id="3.55.50.10">
    <property type="entry name" value="Baseplate protein-like domains"/>
    <property type="match status" value="1"/>
</dbReference>
<feature type="region of interest" description="Disordered" evidence="2">
    <location>
        <begin position="892"/>
        <end position="918"/>
    </location>
</feature>
<gene>
    <name evidence="6" type="ORF">BWP39_16340</name>
</gene>
<evidence type="ECO:0000259" key="3">
    <source>
        <dbReference type="Pfam" id="PF04717"/>
    </source>
</evidence>